<dbReference type="RefSeq" id="XP_005100054.1">
    <property type="nucleotide sequence ID" value="XM_005099997.3"/>
</dbReference>
<dbReference type="InterPro" id="IPR011029">
    <property type="entry name" value="DEATH-like_dom_sf"/>
</dbReference>
<feature type="compositionally biased region" description="Low complexity" evidence="1">
    <location>
        <begin position="705"/>
        <end position="715"/>
    </location>
</feature>
<evidence type="ECO:0000313" key="4">
    <source>
        <dbReference type="Proteomes" id="UP000694888"/>
    </source>
</evidence>
<evidence type="ECO:0000256" key="2">
    <source>
        <dbReference type="SAM" id="Phobius"/>
    </source>
</evidence>
<dbReference type="RefSeq" id="XP_005100052.1">
    <property type="nucleotide sequence ID" value="XM_005099995.3"/>
</dbReference>
<feature type="region of interest" description="Disordered" evidence="1">
    <location>
        <begin position="680"/>
        <end position="765"/>
    </location>
</feature>
<dbReference type="Pfam" id="PF00653">
    <property type="entry name" value="BIR"/>
    <property type="match status" value="1"/>
</dbReference>
<feature type="region of interest" description="Disordered" evidence="1">
    <location>
        <begin position="1185"/>
        <end position="1211"/>
    </location>
</feature>
<keyword evidence="2" id="KW-1133">Transmembrane helix</keyword>
<dbReference type="InterPro" id="IPR001370">
    <property type="entry name" value="BIR_rpt"/>
</dbReference>
<dbReference type="SMART" id="SM00238">
    <property type="entry name" value="BIR"/>
    <property type="match status" value="1"/>
</dbReference>
<dbReference type="PANTHER" id="PTHR10044:SF139">
    <property type="entry name" value="DEATH-ASSOCIATED INHIBITOR OF APOPTOSIS 2"/>
    <property type="match status" value="1"/>
</dbReference>
<reference evidence="5 6" key="1">
    <citation type="submission" date="2025-05" db="UniProtKB">
        <authorList>
            <consortium name="RefSeq"/>
        </authorList>
    </citation>
    <scope>IDENTIFICATION</scope>
</reference>
<feature type="transmembrane region" description="Helical" evidence="2">
    <location>
        <begin position="461"/>
        <end position="483"/>
    </location>
</feature>
<accession>A0ABM0JRS3</accession>
<name>A0ABM0JRS3_APLCA</name>
<dbReference type="Pfam" id="PF13920">
    <property type="entry name" value="zf-C3HC4_3"/>
    <property type="match status" value="1"/>
</dbReference>
<keyword evidence="4" id="KW-1185">Reference proteome</keyword>
<feature type="region of interest" description="Disordered" evidence="1">
    <location>
        <begin position="799"/>
        <end position="828"/>
    </location>
</feature>
<dbReference type="InterPro" id="IPR050784">
    <property type="entry name" value="IAP"/>
</dbReference>
<proteinExistence type="predicted"/>
<evidence type="ECO:0000313" key="5">
    <source>
        <dbReference type="RefSeq" id="XP_005100052.1"/>
    </source>
</evidence>
<feature type="compositionally biased region" description="Polar residues" evidence="1">
    <location>
        <begin position="1322"/>
        <end position="1335"/>
    </location>
</feature>
<feature type="transmembrane region" description="Helical" evidence="2">
    <location>
        <begin position="58"/>
        <end position="77"/>
    </location>
</feature>
<evidence type="ECO:0000313" key="6">
    <source>
        <dbReference type="RefSeq" id="XP_005100053.1"/>
    </source>
</evidence>
<keyword evidence="2" id="KW-0812">Transmembrane</keyword>
<dbReference type="SUPFAM" id="SSF57924">
    <property type="entry name" value="Inhibitor of apoptosis (IAP) repeat"/>
    <property type="match status" value="1"/>
</dbReference>
<evidence type="ECO:0000256" key="3">
    <source>
        <dbReference type="SAM" id="SignalP"/>
    </source>
</evidence>
<evidence type="ECO:0000313" key="7">
    <source>
        <dbReference type="RefSeq" id="XP_005100054.1"/>
    </source>
</evidence>
<feature type="region of interest" description="Disordered" evidence="1">
    <location>
        <begin position="1308"/>
        <end position="1335"/>
    </location>
</feature>
<organism evidence="4 6">
    <name type="scientific">Aplysia californica</name>
    <name type="common">California sea hare</name>
    <dbReference type="NCBI Taxonomy" id="6500"/>
    <lineage>
        <taxon>Eukaryota</taxon>
        <taxon>Metazoa</taxon>
        <taxon>Spiralia</taxon>
        <taxon>Lophotrochozoa</taxon>
        <taxon>Mollusca</taxon>
        <taxon>Gastropoda</taxon>
        <taxon>Heterobranchia</taxon>
        <taxon>Euthyneura</taxon>
        <taxon>Tectipleura</taxon>
        <taxon>Aplysiida</taxon>
        <taxon>Aplysioidea</taxon>
        <taxon>Aplysiidae</taxon>
        <taxon>Aplysia</taxon>
    </lineage>
</organism>
<sequence length="1472" mass="161260">MESVNVVFLSFLFLLLCCSGVDGSHQLWGGVADVPFSHPDEFFPFEGRPDMLQQHDCYTFIVSVLGNFASDLLGGLVRLKYFVLWMEYTDSLSDLGRDLSYSLDSLLSRVETKVKVGFALSKHQNGPHASAWRWHECCKSREMFCRKCCPGNIRSCGSAKNGRSSRAAAVRLRRRTNIGCKKTSFSKDEDILSSAENPEPLHRPKPGNFSGPNSYREMCYLTYDSPEKQICCGGVLFNHRKSVFRENHEDDVLAPQCCHGIGSLPGAKAIGELQSPPEVEPCEWTQQSKTLPACFKYIWDLNKGNASCWIDDLSLEYPRLLPSSETGQLGFHRCTNDPDSHLHLSCGRAICCSREKRFCCTKSRWPDEAFSPVNRVISESDKINSTLLMGNIFPSNGSSIPSIELGTCAGNMISFVDSPSRKARCWLKEKQFCEIKLKGVNSSVLICPESDQFFFGLHAGYVYVVVASCLQAFLCLFAASVWIKGILPLVMNSPVLRKNILHACKTLNFNAQCLPSVDESSTEYFDGFVCYDYSFDVQSLAAKDYLKCSKGDFLYEVLYNSHRTTPVVQKEYFVNPVFAVDRVASFHPLLSDRSELGGDLKFFIPLSAAGFRYIKESSLVSCDGCGARHEMSELTSAPSHPRYHTPAGCCFASKESGTLPDLPKRPITLGPLAISATASATNATDHNEDPLIDEGLGLDDIQEDGAPSAAQSSGHASGGTTGAIPSAKPLPSSSSVSSAKTTSLSSTTSSSSSSASLSMSASSPSASASVSASLTSASHAVAGQGHDYESQFGQTAERQLLQRSRSVSKSSSASSGYSSASSGYGSEPDIQDKVYQDWANNMIRPEALETKKMTHLECVRDTSCDRNDHFGYIMAQKLQLVHLPDAVKSLEVITLLRLFYKLVVRVVVKTSRARSTGGFIIGSGYVFLWGESSNGDTESRPQNGASSFKWLKKHVPSALRKLPGDVSRIYIQTHRHVVQNNKEASDTKVEFQFFHGSRKNVISISGEEVLHSKVPGDDTSILVCRTRDVQLCVNVNRWRQEFLDYAANLPAHDKEAMMRTVLTVSHPHGAPMVVSHGIADERLYTTEEMPDGRSRVVQIPAERALSSSGMVWKILAYTACTCEGSSGAAILRYQKTGVDAGGRDILELGVWMHSGVDKNGCGVSVLKVCQASDFEILRQRLISERNKRQTSGSSSSGSSSNPQRPVKLSVNGMNNPNFVLYRTRLETYSTFPEHVKQFLNPKDLAFAGFFFAGYQDCVRCFCCGLGLRSWRPGDNVYREHKRHKADCKYLKAQLAVLGPDILSDTNSGSLRNYTDLPRDGQPAQTETPNTPEEANLQVSLPPEGAVMSAADMSTGTEQRPHSIVPVSGVAVSRTPPVSLAIANCVGATAGSHPNQAPGCIEKSTQNVSLLKVLKKENDLLQKQFQCRICLQRSVKELFLPCGDLYTCSACAKILTHCPCGEKILATVSTYFV</sequence>
<keyword evidence="3" id="KW-0732">Signal</keyword>
<dbReference type="Gene3D" id="1.10.1170.10">
    <property type="entry name" value="Inhibitor Of Apoptosis Protein (2mihbC-IAP-1), Chain A"/>
    <property type="match status" value="2"/>
</dbReference>
<feature type="chain" id="PRO_5045021104" evidence="3">
    <location>
        <begin position="24"/>
        <end position="1472"/>
    </location>
</feature>
<dbReference type="GeneID" id="101845623"/>
<dbReference type="Proteomes" id="UP000694888">
    <property type="component" value="Unplaced"/>
</dbReference>
<keyword evidence="2" id="KW-0472">Membrane</keyword>
<feature type="signal peptide" evidence="3">
    <location>
        <begin position="1"/>
        <end position="23"/>
    </location>
</feature>
<dbReference type="Gene3D" id="1.10.533.10">
    <property type="entry name" value="Death Domain, Fas"/>
    <property type="match status" value="1"/>
</dbReference>
<feature type="compositionally biased region" description="Acidic residues" evidence="1">
    <location>
        <begin position="690"/>
        <end position="703"/>
    </location>
</feature>
<feature type="compositionally biased region" description="Low complexity" evidence="1">
    <location>
        <begin position="722"/>
        <end position="765"/>
    </location>
</feature>
<gene>
    <name evidence="5 6 7" type="primary">LOC101845623</name>
</gene>
<dbReference type="PANTHER" id="PTHR10044">
    <property type="entry name" value="INHIBITOR OF APOPTOSIS"/>
    <property type="match status" value="1"/>
</dbReference>
<dbReference type="CDD" id="cd00022">
    <property type="entry name" value="BIR"/>
    <property type="match status" value="1"/>
</dbReference>
<dbReference type="PROSITE" id="PS50143">
    <property type="entry name" value="BIR_REPEAT_2"/>
    <property type="match status" value="1"/>
</dbReference>
<evidence type="ECO:0000256" key="1">
    <source>
        <dbReference type="SAM" id="MobiDB-lite"/>
    </source>
</evidence>
<feature type="compositionally biased region" description="Low complexity" evidence="1">
    <location>
        <begin position="803"/>
        <end position="826"/>
    </location>
</feature>
<dbReference type="RefSeq" id="XP_005100053.1">
    <property type="nucleotide sequence ID" value="XM_005099996.3"/>
</dbReference>
<feature type="compositionally biased region" description="Low complexity" evidence="1">
    <location>
        <begin position="1191"/>
        <end position="1200"/>
    </location>
</feature>
<protein>
    <submittedName>
        <fullName evidence="5 6">Uncharacterized protein LOC101845623 isoform X1</fullName>
    </submittedName>
</protein>